<evidence type="ECO:0000256" key="2">
    <source>
        <dbReference type="ARBA" id="ARBA00007733"/>
    </source>
</evidence>
<dbReference type="Gene3D" id="3.40.50.300">
    <property type="entry name" value="P-loop containing nucleotide triphosphate hydrolases"/>
    <property type="match status" value="1"/>
</dbReference>
<feature type="region of interest" description="G-domain" evidence="10">
    <location>
        <begin position="113"/>
        <end position="261"/>
    </location>
</feature>
<evidence type="ECO:0000256" key="12">
    <source>
        <dbReference type="RuleBase" id="RU000645"/>
    </source>
</evidence>
<evidence type="ECO:0000256" key="6">
    <source>
        <dbReference type="ARBA" id="ARBA00022741"/>
    </source>
</evidence>
<dbReference type="InterPro" id="IPR015760">
    <property type="entry name" value="TIF_IF2"/>
</dbReference>
<comment type="function">
    <text evidence="9 10 11">One of the essential components for the initiation of protein synthesis. Protects formylmethionyl-tRNA from spontaneous hydrolysis and promotes its binding to the 30S ribosomal subunits. Also involved in the hydrolysis of GTP during the formation of the 70S ribosomal complex.</text>
</comment>
<dbReference type="PROSITE" id="PS01176">
    <property type="entry name" value="IF2"/>
    <property type="match status" value="1"/>
</dbReference>
<sequence>MRSVARTVPQEVTMSENGSKKIELPLTITVRELAQRMEASPIQVIKILMTNGVMANINQQIDFDTAAIVASELGFEAIQESGPVEEKTESGEVPLWRQLIAKESSANLVSRPPVVTILGHVDHGKTTLLDAIRNTNIAAAEAGGITQHIGAYQVEHKGRLITFLDTPGHAAFTAMRARGAQGADIVVLVVAADDGVMPQTREAVAHAKAARVPIVVALNKIDKPNANPDYVKRQLAELGLVPDEWDGDTMVVPVSAKQRIGLEDLMEAILLTAEAADIRANPAGKVIGTVIEASIDRNRGVVATLLVQNGTLETGDVIVAGTAYGKLRALFDFRGRKIRSAGPSTPVQVLGLNEVPGVGEVFNVVASEREARLIVEQRKQKESAEAVRAPKASLEELFAKVQSGEERSLRLVLKVDVQGSLEPIINSINELEKGDIHIDIIYAETGNISESDVMLASASKAIIIGFNVQADPASRRLAEAEGVSIRLYDIIYRLTEDLEKALKGMLAPETRETVVGRAEVQMVFSISKVGNVAGCRVTQGEIRRNGRIRVLRGDKVVFEGEMASLKHLKEDVREVRAGYECGVSLRGFNDFVPGDILECVVIEKVS</sequence>
<keyword evidence="8 10" id="KW-0342">GTP-binding</keyword>
<dbReference type="Pfam" id="PF11987">
    <property type="entry name" value="IF-2"/>
    <property type="match status" value="1"/>
</dbReference>
<dbReference type="CDD" id="cd03702">
    <property type="entry name" value="IF2_mtIF2_II"/>
    <property type="match status" value="1"/>
</dbReference>
<keyword evidence="4 10" id="KW-0963">Cytoplasm</keyword>
<dbReference type="InterPro" id="IPR023115">
    <property type="entry name" value="TIF_IF2_dom3"/>
</dbReference>
<dbReference type="FunFam" id="2.40.30.10:FF:000008">
    <property type="entry name" value="Translation initiation factor IF-2"/>
    <property type="match status" value="1"/>
</dbReference>
<dbReference type="InterPro" id="IPR053905">
    <property type="entry name" value="EF-G-like_DII"/>
</dbReference>
<dbReference type="InterPro" id="IPR000178">
    <property type="entry name" value="TF_IF2_bacterial-like"/>
</dbReference>
<dbReference type="Pfam" id="PF22042">
    <property type="entry name" value="EF-G_D2"/>
    <property type="match status" value="1"/>
</dbReference>
<feature type="binding site" evidence="10">
    <location>
        <begin position="165"/>
        <end position="169"/>
    </location>
    <ligand>
        <name>GTP</name>
        <dbReference type="ChEBI" id="CHEBI:37565"/>
    </ligand>
</feature>
<evidence type="ECO:0000256" key="5">
    <source>
        <dbReference type="ARBA" id="ARBA00022540"/>
    </source>
</evidence>
<evidence type="ECO:0000256" key="3">
    <source>
        <dbReference type="ARBA" id="ARBA00020675"/>
    </source>
</evidence>
<keyword evidence="7 10" id="KW-0648">Protein biosynthesis</keyword>
<feature type="binding site" evidence="10">
    <location>
        <begin position="119"/>
        <end position="126"/>
    </location>
    <ligand>
        <name>GTP</name>
        <dbReference type="ChEBI" id="CHEBI:37565"/>
    </ligand>
</feature>
<dbReference type="Gene3D" id="3.40.50.10050">
    <property type="entry name" value="Translation initiation factor IF- 2, domain 3"/>
    <property type="match status" value="1"/>
</dbReference>
<comment type="similarity">
    <text evidence="2 10 11">Belongs to the TRAFAC class translation factor GTPase superfamily. Classic translation factor GTPase family. IF-2 subfamily.</text>
</comment>
<evidence type="ECO:0000256" key="7">
    <source>
        <dbReference type="ARBA" id="ARBA00022917"/>
    </source>
</evidence>
<dbReference type="NCBIfam" id="TIGR00487">
    <property type="entry name" value="IF-2"/>
    <property type="match status" value="1"/>
</dbReference>
<protein>
    <recommendedName>
        <fullName evidence="3 10">Translation initiation factor IF-2</fullName>
    </recommendedName>
</protein>
<dbReference type="InterPro" id="IPR006847">
    <property type="entry name" value="IF2_N"/>
</dbReference>
<evidence type="ECO:0000259" key="13">
    <source>
        <dbReference type="PROSITE" id="PS51722"/>
    </source>
</evidence>
<dbReference type="InterPro" id="IPR036925">
    <property type="entry name" value="TIF_IF2_dom3_sf"/>
</dbReference>
<accession>A0A7C4KH94</accession>
<keyword evidence="6 10" id="KW-0547">Nucleotide-binding</keyword>
<evidence type="ECO:0000313" key="14">
    <source>
        <dbReference type="EMBL" id="HGS21396.1"/>
    </source>
</evidence>
<dbReference type="GO" id="GO:0005525">
    <property type="term" value="F:GTP binding"/>
    <property type="evidence" value="ECO:0007669"/>
    <property type="project" value="UniProtKB-KW"/>
</dbReference>
<dbReference type="InterPro" id="IPR009000">
    <property type="entry name" value="Transl_B-barrel_sf"/>
</dbReference>
<evidence type="ECO:0000256" key="9">
    <source>
        <dbReference type="ARBA" id="ARBA00025162"/>
    </source>
</evidence>
<dbReference type="PROSITE" id="PS51722">
    <property type="entry name" value="G_TR_2"/>
    <property type="match status" value="1"/>
</dbReference>
<dbReference type="Pfam" id="PF03144">
    <property type="entry name" value="GTP_EFTU_D2"/>
    <property type="match status" value="1"/>
</dbReference>
<dbReference type="GO" id="GO:0005737">
    <property type="term" value="C:cytoplasm"/>
    <property type="evidence" value="ECO:0007669"/>
    <property type="project" value="UniProtKB-SubCell"/>
</dbReference>
<dbReference type="InterPro" id="IPR044145">
    <property type="entry name" value="IF2_II"/>
</dbReference>
<dbReference type="AlphaFoldDB" id="A0A7C4KH94"/>
<dbReference type="CDD" id="cd01887">
    <property type="entry name" value="IF2_eIF5B"/>
    <property type="match status" value="1"/>
</dbReference>
<dbReference type="SUPFAM" id="SSF52156">
    <property type="entry name" value="Initiation factor IF2/eIF5b, domain 3"/>
    <property type="match status" value="1"/>
</dbReference>
<dbReference type="EMBL" id="DSYK01000300">
    <property type="protein sequence ID" value="HGS21396.1"/>
    <property type="molecule type" value="Genomic_DNA"/>
</dbReference>
<comment type="subcellular location">
    <subcellularLocation>
        <location evidence="1 10 12">Cytoplasm</location>
    </subcellularLocation>
</comment>
<dbReference type="PANTHER" id="PTHR43381:SF5">
    <property type="entry name" value="TR-TYPE G DOMAIN-CONTAINING PROTEIN"/>
    <property type="match status" value="1"/>
</dbReference>
<evidence type="ECO:0000256" key="10">
    <source>
        <dbReference type="HAMAP-Rule" id="MF_00100"/>
    </source>
</evidence>
<dbReference type="HAMAP" id="MF_00100_B">
    <property type="entry name" value="IF_2_B"/>
    <property type="match status" value="1"/>
</dbReference>
<dbReference type="NCBIfam" id="TIGR00231">
    <property type="entry name" value="small_GTP"/>
    <property type="match status" value="1"/>
</dbReference>
<dbReference type="SUPFAM" id="SSF52540">
    <property type="entry name" value="P-loop containing nucleoside triphosphate hydrolases"/>
    <property type="match status" value="1"/>
</dbReference>
<dbReference type="FunFam" id="3.40.50.10050:FF:000001">
    <property type="entry name" value="Translation initiation factor IF-2"/>
    <property type="match status" value="1"/>
</dbReference>
<dbReference type="SUPFAM" id="SSF50447">
    <property type="entry name" value="Translation proteins"/>
    <property type="match status" value="2"/>
</dbReference>
<dbReference type="GO" id="GO:0003924">
    <property type="term" value="F:GTPase activity"/>
    <property type="evidence" value="ECO:0007669"/>
    <property type="project" value="UniProtKB-UniRule"/>
</dbReference>
<dbReference type="InterPro" id="IPR005225">
    <property type="entry name" value="Small_GTP-bd"/>
</dbReference>
<reference evidence="14" key="1">
    <citation type="journal article" date="2020" name="mSystems">
        <title>Genome- and Community-Level Interaction Insights into Carbon Utilization and Element Cycling Functions of Hydrothermarchaeota in Hydrothermal Sediment.</title>
        <authorList>
            <person name="Zhou Z."/>
            <person name="Liu Y."/>
            <person name="Xu W."/>
            <person name="Pan J."/>
            <person name="Luo Z.H."/>
            <person name="Li M."/>
        </authorList>
    </citation>
    <scope>NUCLEOTIDE SEQUENCE [LARGE SCALE GENOMIC DNA]</scope>
    <source>
        <strain evidence="14">SpSt-573</strain>
    </source>
</reference>
<gene>
    <name evidence="10" type="primary">infB</name>
    <name evidence="14" type="ORF">ENT37_05970</name>
</gene>
<evidence type="ECO:0000256" key="1">
    <source>
        <dbReference type="ARBA" id="ARBA00004496"/>
    </source>
</evidence>
<dbReference type="FunFam" id="2.40.30.10:FF:000054">
    <property type="entry name" value="Translation initiation factor IF-2"/>
    <property type="match status" value="1"/>
</dbReference>
<keyword evidence="5 10" id="KW-0396">Initiation factor</keyword>
<proteinExistence type="inferred from homology"/>
<feature type="domain" description="Tr-type G" evidence="13">
    <location>
        <begin position="110"/>
        <end position="277"/>
    </location>
</feature>
<dbReference type="GO" id="GO:0003743">
    <property type="term" value="F:translation initiation factor activity"/>
    <property type="evidence" value="ECO:0007669"/>
    <property type="project" value="UniProtKB-UniRule"/>
</dbReference>
<evidence type="ECO:0000256" key="8">
    <source>
        <dbReference type="ARBA" id="ARBA00023134"/>
    </source>
</evidence>
<evidence type="ECO:0000256" key="4">
    <source>
        <dbReference type="ARBA" id="ARBA00022490"/>
    </source>
</evidence>
<dbReference type="Gene3D" id="2.40.30.10">
    <property type="entry name" value="Translation factors"/>
    <property type="match status" value="2"/>
</dbReference>
<dbReference type="Pfam" id="PF04760">
    <property type="entry name" value="IF2_N"/>
    <property type="match status" value="1"/>
</dbReference>
<dbReference type="InterPro" id="IPR027417">
    <property type="entry name" value="P-loop_NTPase"/>
</dbReference>
<dbReference type="PANTHER" id="PTHR43381">
    <property type="entry name" value="TRANSLATION INITIATION FACTOR IF-2-RELATED"/>
    <property type="match status" value="1"/>
</dbReference>
<evidence type="ECO:0000256" key="11">
    <source>
        <dbReference type="RuleBase" id="RU000644"/>
    </source>
</evidence>
<organism evidence="14">
    <name type="scientific">Anaerolinea thermolimosa</name>
    <dbReference type="NCBI Taxonomy" id="229919"/>
    <lineage>
        <taxon>Bacteria</taxon>
        <taxon>Bacillati</taxon>
        <taxon>Chloroflexota</taxon>
        <taxon>Anaerolineae</taxon>
        <taxon>Anaerolineales</taxon>
        <taxon>Anaerolineaceae</taxon>
        <taxon>Anaerolinea</taxon>
    </lineage>
</organism>
<dbReference type="Pfam" id="PF00009">
    <property type="entry name" value="GTP_EFTU"/>
    <property type="match status" value="1"/>
</dbReference>
<name>A0A7C4KH94_9CHLR</name>
<dbReference type="CDD" id="cd03692">
    <property type="entry name" value="mtIF2_IVc"/>
    <property type="match status" value="1"/>
</dbReference>
<dbReference type="InterPro" id="IPR000795">
    <property type="entry name" value="T_Tr_GTP-bd_dom"/>
</dbReference>
<dbReference type="InterPro" id="IPR004161">
    <property type="entry name" value="EFTu-like_2"/>
</dbReference>
<dbReference type="FunFam" id="3.40.50.300:FF:000019">
    <property type="entry name" value="Translation initiation factor IF-2"/>
    <property type="match status" value="1"/>
</dbReference>
<feature type="binding site" evidence="10">
    <location>
        <begin position="219"/>
        <end position="222"/>
    </location>
    <ligand>
        <name>GTP</name>
        <dbReference type="ChEBI" id="CHEBI:37565"/>
    </ligand>
</feature>
<comment type="caution">
    <text evidence="14">The sequence shown here is derived from an EMBL/GenBank/DDBJ whole genome shotgun (WGS) entry which is preliminary data.</text>
</comment>